<dbReference type="EMBL" id="OV121135">
    <property type="protein sequence ID" value="CAH0555736.1"/>
    <property type="molecule type" value="Genomic_DNA"/>
</dbReference>
<evidence type="ECO:0000313" key="1">
    <source>
        <dbReference type="EMBL" id="CAH0555736.1"/>
    </source>
</evidence>
<sequence>YKSFIIFKYTHRQNNRSTQIFHEFQSQITFLFDFGFIQILKNIVDTLMENRSHFKNY</sequence>
<protein>
    <submittedName>
        <fullName evidence="1">Uncharacterized protein</fullName>
    </submittedName>
</protein>
<proteinExistence type="predicted"/>
<reference evidence="1" key="1">
    <citation type="submission" date="2021-12" db="EMBL/GenBank/DDBJ databases">
        <authorList>
            <person name="King R."/>
        </authorList>
    </citation>
    <scope>NUCLEOTIDE SEQUENCE</scope>
</reference>
<name>A0A9P0B539_BRAAE</name>
<feature type="non-terminal residue" evidence="1">
    <location>
        <position position="1"/>
    </location>
</feature>
<gene>
    <name evidence="1" type="ORF">MELIAE_LOCUS7022</name>
</gene>
<keyword evidence="2" id="KW-1185">Reference proteome</keyword>
<evidence type="ECO:0000313" key="2">
    <source>
        <dbReference type="Proteomes" id="UP001154078"/>
    </source>
</evidence>
<dbReference type="AlphaFoldDB" id="A0A9P0B539"/>
<dbReference type="Proteomes" id="UP001154078">
    <property type="component" value="Chromosome 4"/>
</dbReference>
<accession>A0A9P0B539</accession>
<organism evidence="1 2">
    <name type="scientific">Brassicogethes aeneus</name>
    <name type="common">Rape pollen beetle</name>
    <name type="synonym">Meligethes aeneus</name>
    <dbReference type="NCBI Taxonomy" id="1431903"/>
    <lineage>
        <taxon>Eukaryota</taxon>
        <taxon>Metazoa</taxon>
        <taxon>Ecdysozoa</taxon>
        <taxon>Arthropoda</taxon>
        <taxon>Hexapoda</taxon>
        <taxon>Insecta</taxon>
        <taxon>Pterygota</taxon>
        <taxon>Neoptera</taxon>
        <taxon>Endopterygota</taxon>
        <taxon>Coleoptera</taxon>
        <taxon>Polyphaga</taxon>
        <taxon>Cucujiformia</taxon>
        <taxon>Nitidulidae</taxon>
        <taxon>Meligethinae</taxon>
        <taxon>Brassicogethes</taxon>
    </lineage>
</organism>